<dbReference type="WBParaSite" id="HPBE_0001693701-mRNA-1">
    <property type="protein sequence ID" value="HPBE_0001693701-mRNA-1"/>
    <property type="gene ID" value="HPBE_0001693701"/>
</dbReference>
<dbReference type="PANTHER" id="PTHR45990">
    <property type="entry name" value="DNA REPAIR PROTEIN REV1"/>
    <property type="match status" value="1"/>
</dbReference>
<protein>
    <submittedName>
        <fullName evidence="4">UmuC domain-containing protein</fullName>
    </submittedName>
</protein>
<gene>
    <name evidence="2" type="ORF">HPBE_LOCUS16936</name>
</gene>
<dbReference type="Gene3D" id="3.40.1170.60">
    <property type="match status" value="1"/>
</dbReference>
<dbReference type="GO" id="GO:0042276">
    <property type="term" value="P:error-prone translesion synthesis"/>
    <property type="evidence" value="ECO:0007669"/>
    <property type="project" value="TreeGrafter"/>
</dbReference>
<dbReference type="InterPro" id="IPR001126">
    <property type="entry name" value="UmuC"/>
</dbReference>
<accession>A0A3P8E528</accession>
<dbReference type="PANTHER" id="PTHR45990:SF1">
    <property type="entry name" value="DNA REPAIR PROTEIN REV1"/>
    <property type="match status" value="1"/>
</dbReference>
<dbReference type="EMBL" id="UZAH01029697">
    <property type="protein sequence ID" value="VDP07459.1"/>
    <property type="molecule type" value="Genomic_DNA"/>
</dbReference>
<dbReference type="GO" id="GO:0070987">
    <property type="term" value="P:error-free translesion synthesis"/>
    <property type="evidence" value="ECO:0007669"/>
    <property type="project" value="TreeGrafter"/>
</dbReference>
<dbReference type="Proteomes" id="UP000050761">
    <property type="component" value="Unassembled WGS sequence"/>
</dbReference>
<name>A0A183G5M2_HELPZ</name>
<evidence type="ECO:0000313" key="4">
    <source>
        <dbReference type="WBParaSite" id="HPBE_0001693701-mRNA-1"/>
    </source>
</evidence>
<dbReference type="GO" id="GO:0003887">
    <property type="term" value="F:DNA-directed DNA polymerase activity"/>
    <property type="evidence" value="ECO:0007669"/>
    <property type="project" value="TreeGrafter"/>
</dbReference>
<dbReference type="InterPro" id="IPR036397">
    <property type="entry name" value="RNaseH_sf"/>
</dbReference>
<feature type="domain" description="UmuC" evidence="1">
    <location>
        <begin position="193"/>
        <end position="284"/>
    </location>
</feature>
<keyword evidence="3" id="KW-1185">Reference proteome</keyword>
<sequence length="294" mass="33098">MEGLVGLDGKSEPGTWYQVHATVAPPPTALHAPIGVIIVRKSKNSVFYDSVVTSDETWIHYESTALKRQRLSPVNLYKEQLSRANQALRQQGVNTAALKYLHNNARPHAENITLQKIDELGWELLSHPPYSPDLGPSDYHLFRSRLHLISTLAQEMKDYVYVLRENKSHSFEGLKVLQHLADPNYTRLTSRIIFHVDLDCFFVSVALRDRPDLVGKPVAITHSKGVSAGFSELASVSYAARKCGLQNGMIVRDALKLCPNLVCLPYLFDDYRQISKTIYSIVTRSVVSELDRPD</sequence>
<dbReference type="GO" id="GO:0005634">
    <property type="term" value="C:nucleus"/>
    <property type="evidence" value="ECO:0007669"/>
    <property type="project" value="TreeGrafter"/>
</dbReference>
<dbReference type="PROSITE" id="PS50173">
    <property type="entry name" value="UMUC"/>
    <property type="match status" value="1"/>
</dbReference>
<dbReference type="OrthoDB" id="427711at2759"/>
<dbReference type="Pfam" id="PF00817">
    <property type="entry name" value="IMS"/>
    <property type="match status" value="1"/>
</dbReference>
<proteinExistence type="predicted"/>
<evidence type="ECO:0000259" key="1">
    <source>
        <dbReference type="PROSITE" id="PS50173"/>
    </source>
</evidence>
<reference evidence="2 3" key="1">
    <citation type="submission" date="2018-11" db="EMBL/GenBank/DDBJ databases">
        <authorList>
            <consortium name="Pathogen Informatics"/>
        </authorList>
    </citation>
    <scope>NUCLEOTIDE SEQUENCE [LARGE SCALE GENOMIC DNA]</scope>
</reference>
<dbReference type="AlphaFoldDB" id="A0A183G5M2"/>
<dbReference type="SUPFAM" id="SSF56672">
    <property type="entry name" value="DNA/RNA polymerases"/>
    <property type="match status" value="1"/>
</dbReference>
<evidence type="ECO:0000313" key="2">
    <source>
        <dbReference type="EMBL" id="VDP07459.1"/>
    </source>
</evidence>
<accession>A0A183G5M2</accession>
<dbReference type="InterPro" id="IPR043502">
    <property type="entry name" value="DNA/RNA_pol_sf"/>
</dbReference>
<dbReference type="GO" id="GO:0006281">
    <property type="term" value="P:DNA repair"/>
    <property type="evidence" value="ECO:0007669"/>
    <property type="project" value="InterPro"/>
</dbReference>
<dbReference type="GO" id="GO:0003676">
    <property type="term" value="F:nucleic acid binding"/>
    <property type="evidence" value="ECO:0007669"/>
    <property type="project" value="InterPro"/>
</dbReference>
<dbReference type="Gene3D" id="3.30.420.10">
    <property type="entry name" value="Ribonuclease H-like superfamily/Ribonuclease H"/>
    <property type="match status" value="1"/>
</dbReference>
<evidence type="ECO:0000313" key="3">
    <source>
        <dbReference type="Proteomes" id="UP000050761"/>
    </source>
</evidence>
<reference evidence="4" key="2">
    <citation type="submission" date="2019-09" db="UniProtKB">
        <authorList>
            <consortium name="WormBaseParasite"/>
        </authorList>
    </citation>
    <scope>IDENTIFICATION</scope>
</reference>
<organism evidence="3 4">
    <name type="scientific">Heligmosomoides polygyrus</name>
    <name type="common">Parasitic roundworm</name>
    <dbReference type="NCBI Taxonomy" id="6339"/>
    <lineage>
        <taxon>Eukaryota</taxon>
        <taxon>Metazoa</taxon>
        <taxon>Ecdysozoa</taxon>
        <taxon>Nematoda</taxon>
        <taxon>Chromadorea</taxon>
        <taxon>Rhabditida</taxon>
        <taxon>Rhabditina</taxon>
        <taxon>Rhabditomorpha</taxon>
        <taxon>Strongyloidea</taxon>
        <taxon>Heligmosomidae</taxon>
        <taxon>Heligmosomoides</taxon>
    </lineage>
</organism>
<dbReference type="GO" id="GO:0017125">
    <property type="term" value="F:deoxycytidyl transferase activity"/>
    <property type="evidence" value="ECO:0007669"/>
    <property type="project" value="TreeGrafter"/>
</dbReference>